<keyword evidence="1" id="KW-0472">Membrane</keyword>
<dbReference type="AlphaFoldDB" id="A0A1X7M6E6"/>
<gene>
    <name evidence="2" type="ORF">SAMN06265784_12318</name>
</gene>
<feature type="transmembrane region" description="Helical" evidence="1">
    <location>
        <begin position="117"/>
        <end position="142"/>
    </location>
</feature>
<evidence type="ECO:0000313" key="3">
    <source>
        <dbReference type="Proteomes" id="UP000193228"/>
    </source>
</evidence>
<dbReference type="Proteomes" id="UP000193228">
    <property type="component" value="Unassembled WGS sequence"/>
</dbReference>
<protein>
    <submittedName>
        <fullName evidence="2">Uncharacterized protein</fullName>
    </submittedName>
</protein>
<proteinExistence type="predicted"/>
<sequence length="147" mass="15534">MSETTVRDALLAEALGELYTLREDVAALMKAIPDARSAIESGGQLATLRFAEQTDKAVAVLDGRIAQMAAAVKEVGAMRETLIGAVAAHATEEARTRLVDVVESIVAERRTDDKKQYISRALTCLACAVIGGSLVAAADIALRLISH</sequence>
<evidence type="ECO:0000256" key="1">
    <source>
        <dbReference type="SAM" id="Phobius"/>
    </source>
</evidence>
<name>A0A1X7M6E6_9BURK</name>
<accession>A0A1X7M6E6</accession>
<evidence type="ECO:0000313" key="2">
    <source>
        <dbReference type="EMBL" id="SMG61550.1"/>
    </source>
</evidence>
<organism evidence="2 3">
    <name type="scientific">Paraburkholderia susongensis</name>
    <dbReference type="NCBI Taxonomy" id="1515439"/>
    <lineage>
        <taxon>Bacteria</taxon>
        <taxon>Pseudomonadati</taxon>
        <taxon>Pseudomonadota</taxon>
        <taxon>Betaproteobacteria</taxon>
        <taxon>Burkholderiales</taxon>
        <taxon>Burkholderiaceae</taxon>
        <taxon>Paraburkholderia</taxon>
    </lineage>
</organism>
<keyword evidence="3" id="KW-1185">Reference proteome</keyword>
<dbReference type="STRING" id="1515439.SAMN06265784_12318"/>
<keyword evidence="1" id="KW-0812">Transmembrane</keyword>
<keyword evidence="1" id="KW-1133">Transmembrane helix</keyword>
<dbReference type="RefSeq" id="WP_085489940.1">
    <property type="nucleotide sequence ID" value="NZ_FXAT01000023.1"/>
</dbReference>
<reference evidence="3" key="1">
    <citation type="submission" date="2017-04" db="EMBL/GenBank/DDBJ databases">
        <authorList>
            <person name="Varghese N."/>
            <person name="Submissions S."/>
        </authorList>
    </citation>
    <scope>NUCLEOTIDE SEQUENCE [LARGE SCALE GENOMIC DNA]</scope>
    <source>
        <strain evidence="3">LMG 29540</strain>
    </source>
</reference>
<dbReference type="OrthoDB" id="10005435at2"/>
<dbReference type="EMBL" id="FXAT01000023">
    <property type="protein sequence ID" value="SMG61550.1"/>
    <property type="molecule type" value="Genomic_DNA"/>
</dbReference>